<dbReference type="EMBL" id="JAJCIS010000009">
    <property type="protein sequence ID" value="MCB7388181.1"/>
    <property type="molecule type" value="Genomic_DNA"/>
</dbReference>
<dbReference type="InterPro" id="IPR052922">
    <property type="entry name" value="Cytidylate_Kinase-2"/>
</dbReference>
<dbReference type="PANTHER" id="PTHR37816">
    <property type="entry name" value="YALI0E33011P"/>
    <property type="match status" value="1"/>
</dbReference>
<dbReference type="InterPro" id="IPR027417">
    <property type="entry name" value="P-loop_NTPase"/>
</dbReference>
<dbReference type="Proteomes" id="UP001299546">
    <property type="component" value="Unassembled WGS sequence"/>
</dbReference>
<keyword evidence="2" id="KW-1185">Reference proteome</keyword>
<accession>A0ABS8DIG3</accession>
<organism evidence="1 2">
    <name type="scientific">Bariatricus massiliensis</name>
    <dbReference type="NCBI Taxonomy" id="1745713"/>
    <lineage>
        <taxon>Bacteria</taxon>
        <taxon>Bacillati</taxon>
        <taxon>Bacillota</taxon>
        <taxon>Clostridia</taxon>
        <taxon>Lachnospirales</taxon>
        <taxon>Lachnospiraceae</taxon>
        <taxon>Bariatricus</taxon>
    </lineage>
</organism>
<proteinExistence type="predicted"/>
<dbReference type="SUPFAM" id="SSF52540">
    <property type="entry name" value="P-loop containing nucleoside triphosphate hydrolases"/>
    <property type="match status" value="1"/>
</dbReference>
<protein>
    <submittedName>
        <fullName evidence="1">AAA family ATPase</fullName>
    </submittedName>
</protein>
<dbReference type="RefSeq" id="WP_066738631.1">
    <property type="nucleotide sequence ID" value="NZ_JAJCIQ010000009.1"/>
</dbReference>
<reference evidence="1 2" key="1">
    <citation type="submission" date="2021-10" db="EMBL/GenBank/DDBJ databases">
        <title>Collection of gut derived symbiotic bacterial strains cultured from healthy donors.</title>
        <authorList>
            <person name="Lin H."/>
            <person name="Littmann E."/>
            <person name="Kohout C."/>
            <person name="Pamer E.G."/>
        </authorList>
    </citation>
    <scope>NUCLEOTIDE SEQUENCE [LARGE SCALE GENOMIC DNA]</scope>
    <source>
        <strain evidence="1 2">DFI.1.165</strain>
    </source>
</reference>
<name>A0ABS8DIG3_9FIRM</name>
<sequence length="172" mass="19851">MGTGIIVCGLNGTGKSTLGKVLAERLNFHFIDSESLYFPMSDPLYIYAYPRTHEEAAKLLFNEIKIYENFVLTSVKGDYGEWLYPYLQYAVLVDVPRDTRIQRVKNRSFQKFGNRILPDGDLYEQEKNFFNLVQSRAEDIVEEWLQSLNCPIIQVDGTKSIVENAKLIIEQI</sequence>
<dbReference type="Gene3D" id="3.40.50.300">
    <property type="entry name" value="P-loop containing nucleotide triphosphate hydrolases"/>
    <property type="match status" value="1"/>
</dbReference>
<evidence type="ECO:0000313" key="2">
    <source>
        <dbReference type="Proteomes" id="UP001299546"/>
    </source>
</evidence>
<comment type="caution">
    <text evidence="1">The sequence shown here is derived from an EMBL/GenBank/DDBJ whole genome shotgun (WGS) entry which is preliminary data.</text>
</comment>
<gene>
    <name evidence="1" type="ORF">LIZ65_12890</name>
</gene>
<evidence type="ECO:0000313" key="1">
    <source>
        <dbReference type="EMBL" id="MCB7388181.1"/>
    </source>
</evidence>
<dbReference type="PANTHER" id="PTHR37816:SF2">
    <property type="entry name" value="DNA TOPOLOGY MODULATION PROTEIN FLAR-RELATED PROTEIN"/>
    <property type="match status" value="1"/>
</dbReference>
<dbReference type="Pfam" id="PF13238">
    <property type="entry name" value="AAA_18"/>
    <property type="match status" value="1"/>
</dbReference>